<dbReference type="Pfam" id="PF00571">
    <property type="entry name" value="CBS"/>
    <property type="match status" value="2"/>
</dbReference>
<evidence type="ECO:0000313" key="12">
    <source>
        <dbReference type="Proteomes" id="UP000641910"/>
    </source>
</evidence>
<dbReference type="InterPro" id="IPR046342">
    <property type="entry name" value="CBS_dom_sf"/>
</dbReference>
<dbReference type="PROSITE" id="PS00211">
    <property type="entry name" value="ABC_TRANSPORTER_1"/>
    <property type="match status" value="1"/>
</dbReference>
<keyword evidence="4 8" id="KW-0067">ATP-binding</keyword>
<keyword evidence="8" id="KW-0997">Cell inner membrane</keyword>
<dbReference type="SMART" id="SM00382">
    <property type="entry name" value="AAA"/>
    <property type="match status" value="1"/>
</dbReference>
<evidence type="ECO:0000256" key="3">
    <source>
        <dbReference type="ARBA" id="ARBA00022741"/>
    </source>
</evidence>
<dbReference type="Pfam" id="PF00005">
    <property type="entry name" value="ABC_tran"/>
    <property type="match status" value="1"/>
</dbReference>
<keyword evidence="8" id="KW-0472">Membrane</keyword>
<dbReference type="GO" id="GO:0005524">
    <property type="term" value="F:ATP binding"/>
    <property type="evidence" value="ECO:0007669"/>
    <property type="project" value="UniProtKB-KW"/>
</dbReference>
<comment type="subcellular location">
    <subcellularLocation>
        <location evidence="8">Cell inner membrane</location>
        <topology evidence="8">Peripheral membrane protein</topology>
    </subcellularLocation>
</comment>
<accession>A0ABS0QL09</accession>
<dbReference type="SUPFAM" id="SSF52540">
    <property type="entry name" value="P-loop containing nucleoside triphosphate hydrolases"/>
    <property type="match status" value="1"/>
</dbReference>
<comment type="subunit">
    <text evidence="8">The complex is probably composed of two ATP-binding proteins, two transmembrane proteins and a solute-binding protein.</text>
</comment>
<keyword evidence="5" id="KW-0029">Amino-acid transport</keyword>
<dbReference type="InterPro" id="IPR003593">
    <property type="entry name" value="AAA+_ATPase"/>
</dbReference>
<dbReference type="Gene3D" id="3.10.580.10">
    <property type="entry name" value="CBS-domain"/>
    <property type="match status" value="1"/>
</dbReference>
<evidence type="ECO:0000256" key="7">
    <source>
        <dbReference type="PROSITE-ProRule" id="PRU00703"/>
    </source>
</evidence>
<evidence type="ECO:0000259" key="9">
    <source>
        <dbReference type="PROSITE" id="PS50893"/>
    </source>
</evidence>
<dbReference type="PROSITE" id="PS51371">
    <property type="entry name" value="CBS"/>
    <property type="match status" value="1"/>
</dbReference>
<feature type="domain" description="ABC transporter" evidence="9">
    <location>
        <begin position="6"/>
        <end position="242"/>
    </location>
</feature>
<evidence type="ECO:0000256" key="8">
    <source>
        <dbReference type="RuleBase" id="RU369116"/>
    </source>
</evidence>
<keyword evidence="3 8" id="KW-0547">Nucleotide-binding</keyword>
<evidence type="ECO:0000256" key="5">
    <source>
        <dbReference type="ARBA" id="ARBA00022970"/>
    </source>
</evidence>
<dbReference type="InterPro" id="IPR005892">
    <property type="entry name" value="Gly-betaine_transp_ATP-bd"/>
</dbReference>
<evidence type="ECO:0000313" key="11">
    <source>
        <dbReference type="EMBL" id="MBH8589767.1"/>
    </source>
</evidence>
<dbReference type="PROSITE" id="PS50893">
    <property type="entry name" value="ABC_TRANSPORTER_2"/>
    <property type="match status" value="1"/>
</dbReference>
<feature type="domain" description="CBS" evidence="10">
    <location>
        <begin position="317"/>
        <end position="376"/>
    </location>
</feature>
<dbReference type="SUPFAM" id="SSF54631">
    <property type="entry name" value="CBS-domain pair"/>
    <property type="match status" value="1"/>
</dbReference>
<reference evidence="11 12" key="1">
    <citation type="submission" date="2020-12" db="EMBL/GenBank/DDBJ databases">
        <title>WGS of Thermoactinomyces spp.</title>
        <authorList>
            <person name="Cheng K."/>
        </authorList>
    </citation>
    <scope>NUCLEOTIDE SEQUENCE [LARGE SCALE GENOMIC DNA]</scope>
    <source>
        <strain evidence="12">CICC 10650\ACCC 41061</strain>
    </source>
</reference>
<keyword evidence="12" id="KW-1185">Reference proteome</keyword>
<dbReference type="EMBL" id="JAECVU010000012">
    <property type="protein sequence ID" value="MBH8589767.1"/>
    <property type="molecule type" value="Genomic_DNA"/>
</dbReference>
<evidence type="ECO:0000259" key="10">
    <source>
        <dbReference type="PROSITE" id="PS51371"/>
    </source>
</evidence>
<organism evidence="11 12">
    <name type="scientific">Thermoactinomyces vulgaris</name>
    <dbReference type="NCBI Taxonomy" id="2026"/>
    <lineage>
        <taxon>Bacteria</taxon>
        <taxon>Bacillati</taxon>
        <taxon>Bacillota</taxon>
        <taxon>Bacilli</taxon>
        <taxon>Bacillales</taxon>
        <taxon>Thermoactinomycetaceae</taxon>
        <taxon>Thermoactinomyces</taxon>
    </lineage>
</organism>
<dbReference type="PANTHER" id="PTHR43869:SF1">
    <property type="entry name" value="GLYCINE BETAINE_PROLINE BETAINE TRANSPORT SYSTEM ATP-BINDING PROTEIN PROV"/>
    <property type="match status" value="1"/>
</dbReference>
<comment type="catalytic activity">
    <reaction evidence="8">
        <text>a quaternary ammonium(out) + ATP + H2O = a quaternary ammonium(in) + ADP + phosphate + H(+)</text>
        <dbReference type="Rhea" id="RHEA:11036"/>
        <dbReference type="ChEBI" id="CHEBI:15377"/>
        <dbReference type="ChEBI" id="CHEBI:15378"/>
        <dbReference type="ChEBI" id="CHEBI:30616"/>
        <dbReference type="ChEBI" id="CHEBI:35267"/>
        <dbReference type="ChEBI" id="CHEBI:43474"/>
        <dbReference type="ChEBI" id="CHEBI:456216"/>
    </reaction>
</comment>
<dbReference type="EC" id="7.6.2.9" evidence="8"/>
<evidence type="ECO:0000256" key="2">
    <source>
        <dbReference type="ARBA" id="ARBA00022448"/>
    </source>
</evidence>
<name>A0ABS0QL09_THEVU</name>
<keyword evidence="2 8" id="KW-0813">Transport</keyword>
<proteinExistence type="inferred from homology"/>
<dbReference type="InterPro" id="IPR003439">
    <property type="entry name" value="ABC_transporter-like_ATP-bd"/>
</dbReference>
<dbReference type="NCBIfam" id="TIGR01186">
    <property type="entry name" value="proV"/>
    <property type="match status" value="1"/>
</dbReference>
<comment type="caution">
    <text evidence="11">The sequence shown here is derived from an EMBL/GenBank/DDBJ whole genome shotgun (WGS) entry which is preliminary data.</text>
</comment>
<dbReference type="CDD" id="cd03294">
    <property type="entry name" value="ABC_Pro_Gly_Betaine"/>
    <property type="match status" value="1"/>
</dbReference>
<evidence type="ECO:0000256" key="4">
    <source>
        <dbReference type="ARBA" id="ARBA00022840"/>
    </source>
</evidence>
<sequence length="377" mass="41675">MLKEGKGKEEIFKATGATVGVNQANFAVESGEIFVIMGLSGSGKSTLLRMLNRLVEPTSGQVFIDNENIVEMNAEQLRELRRKKISMVFQKFALFPHRTVIENVEFGLEIQGISAAERRAKAMESLKLVGLESWADSYPNQLSGGMQQRVGLARALANDPEILLMDEAFSALDPLIRKEMQEELVDLQRSMNKTVIFITHDLDEALRIGDRIVLMRHGEIVQIGTPEEILTNPADAYVERFVEDVNLGKVLTAETVMRKAETIVLGKDGIRVAGKKMRDKGIPTLVVVDRKRYLKGMVTADQVKEAFKKEKKVEDILVKDVVKVKKDTPLQSIVSEMGQQADSTIPAVVVDDEDRVLGIVGRGAVWAALTGQGGDSE</sequence>
<gene>
    <name evidence="11" type="ORF">I8U22_13265</name>
</gene>
<dbReference type="InterPro" id="IPR017871">
    <property type="entry name" value="ABC_transporter-like_CS"/>
</dbReference>
<keyword evidence="6 7" id="KW-0129">CBS domain</keyword>
<dbReference type="InterPro" id="IPR027417">
    <property type="entry name" value="P-loop_NTPase"/>
</dbReference>
<comment type="similarity">
    <text evidence="1 8">Belongs to the ABC transporter superfamily.</text>
</comment>
<keyword evidence="8" id="KW-1003">Cell membrane</keyword>
<dbReference type="PANTHER" id="PTHR43869">
    <property type="entry name" value="GLYCINE BETAINE/PROLINE BETAINE TRANSPORT SYSTEM ATP-BINDING PROTEIN PROV"/>
    <property type="match status" value="1"/>
</dbReference>
<protein>
    <recommendedName>
        <fullName evidence="8">Quaternary amine transport ATP-binding protein</fullName>
        <ecNumber evidence="8">7.6.2.9</ecNumber>
    </recommendedName>
</protein>
<dbReference type="SMART" id="SM00116">
    <property type="entry name" value="CBS"/>
    <property type="match status" value="2"/>
</dbReference>
<dbReference type="Proteomes" id="UP000641910">
    <property type="component" value="Unassembled WGS sequence"/>
</dbReference>
<dbReference type="Gene3D" id="3.40.50.300">
    <property type="entry name" value="P-loop containing nucleotide triphosphate hydrolases"/>
    <property type="match status" value="1"/>
</dbReference>
<dbReference type="InterPro" id="IPR051921">
    <property type="entry name" value="ABC_osmolyte_uptake_ATP-bind"/>
</dbReference>
<dbReference type="InterPro" id="IPR000644">
    <property type="entry name" value="CBS_dom"/>
</dbReference>
<evidence type="ECO:0000256" key="6">
    <source>
        <dbReference type="ARBA" id="ARBA00023122"/>
    </source>
</evidence>
<evidence type="ECO:0000256" key="1">
    <source>
        <dbReference type="ARBA" id="ARBA00005417"/>
    </source>
</evidence>